<dbReference type="InterPro" id="IPR000863">
    <property type="entry name" value="Sulfotransferase_dom"/>
</dbReference>
<accession>A0AA38Z7W8</accession>
<protein>
    <recommendedName>
        <fullName evidence="3">Sulfotransferase</fullName>
        <ecNumber evidence="3">2.8.2.-</ecNumber>
    </recommendedName>
</protein>
<keyword evidence="2 3" id="KW-0808">Transferase</keyword>
<dbReference type="Pfam" id="PF00685">
    <property type="entry name" value="Sulfotransfer_1"/>
    <property type="match status" value="1"/>
</dbReference>
<evidence type="ECO:0000256" key="3">
    <source>
        <dbReference type="RuleBase" id="RU361155"/>
    </source>
</evidence>
<dbReference type="AlphaFoldDB" id="A0AA38Z7W8"/>
<dbReference type="EC" id="2.8.2.-" evidence="3"/>
<evidence type="ECO:0000259" key="4">
    <source>
        <dbReference type="Pfam" id="PF00685"/>
    </source>
</evidence>
<name>A0AA38Z7W8_VITRO</name>
<dbReference type="Proteomes" id="UP001168098">
    <property type="component" value="Unassembled WGS sequence"/>
</dbReference>
<sequence>MAAGDHQSFREGEDQILRINWRPNYILYQINGFWHTSQVVKARLAMQSDFKPLPSDILIASFPKTGTAWLKALTLSIINHNSSDPLLTHNPHELIPLLEILSTHLNLLNLPDSVLISGRRVLYIARNPMDTLVSYWHFFNKLLGFSVPLDVVYEEFCGEREGESAVFDVRGAEEGPGKACEERLAEFSGCSLASSEIKEIVKKSSETWM</sequence>
<comment type="similarity">
    <text evidence="1 3">Belongs to the sulfotransferase 1 family.</text>
</comment>
<feature type="domain" description="Sulfotransferase" evidence="4">
    <location>
        <begin position="54"/>
        <end position="157"/>
    </location>
</feature>
<evidence type="ECO:0000256" key="2">
    <source>
        <dbReference type="ARBA" id="ARBA00022679"/>
    </source>
</evidence>
<dbReference type="Gene3D" id="3.40.50.300">
    <property type="entry name" value="P-loop containing nucleotide triphosphate hydrolases"/>
    <property type="match status" value="1"/>
</dbReference>
<dbReference type="SUPFAM" id="SSF52540">
    <property type="entry name" value="P-loop containing nucleoside triphosphate hydrolases"/>
    <property type="match status" value="1"/>
</dbReference>
<gene>
    <name evidence="5" type="ORF">PVL29_016450</name>
</gene>
<organism evidence="5 6">
    <name type="scientific">Vitis rotundifolia</name>
    <name type="common">Muscadine grape</name>
    <dbReference type="NCBI Taxonomy" id="103349"/>
    <lineage>
        <taxon>Eukaryota</taxon>
        <taxon>Viridiplantae</taxon>
        <taxon>Streptophyta</taxon>
        <taxon>Embryophyta</taxon>
        <taxon>Tracheophyta</taxon>
        <taxon>Spermatophyta</taxon>
        <taxon>Magnoliopsida</taxon>
        <taxon>eudicotyledons</taxon>
        <taxon>Gunneridae</taxon>
        <taxon>Pentapetalae</taxon>
        <taxon>rosids</taxon>
        <taxon>Vitales</taxon>
        <taxon>Vitaceae</taxon>
        <taxon>Viteae</taxon>
        <taxon>Vitis</taxon>
    </lineage>
</organism>
<dbReference type="GO" id="GO:0008146">
    <property type="term" value="F:sulfotransferase activity"/>
    <property type="evidence" value="ECO:0007669"/>
    <property type="project" value="InterPro"/>
</dbReference>
<evidence type="ECO:0000313" key="5">
    <source>
        <dbReference type="EMBL" id="KAJ9683959.1"/>
    </source>
</evidence>
<evidence type="ECO:0000256" key="1">
    <source>
        <dbReference type="ARBA" id="ARBA00005771"/>
    </source>
</evidence>
<proteinExistence type="inferred from homology"/>
<dbReference type="PANTHER" id="PTHR11783">
    <property type="entry name" value="SULFOTRANSFERASE SULT"/>
    <property type="match status" value="1"/>
</dbReference>
<dbReference type="InterPro" id="IPR027417">
    <property type="entry name" value="P-loop_NTPase"/>
</dbReference>
<comment type="caution">
    <text evidence="5">The sequence shown here is derived from an EMBL/GenBank/DDBJ whole genome shotgun (WGS) entry which is preliminary data.</text>
</comment>
<evidence type="ECO:0000313" key="6">
    <source>
        <dbReference type="Proteomes" id="UP001168098"/>
    </source>
</evidence>
<reference evidence="5 6" key="1">
    <citation type="journal article" date="2023" name="BMC Biotechnol.">
        <title>Vitis rotundifolia cv Carlos genome sequencing.</title>
        <authorList>
            <person name="Huff M."/>
            <person name="Hulse-Kemp A."/>
            <person name="Scheffler B."/>
            <person name="Youngblood R."/>
            <person name="Simpson S."/>
            <person name="Babiker E."/>
            <person name="Staton M."/>
        </authorList>
    </citation>
    <scope>NUCLEOTIDE SEQUENCE [LARGE SCALE GENOMIC DNA]</scope>
    <source>
        <tissue evidence="5">Leaf</tissue>
    </source>
</reference>
<dbReference type="EMBL" id="JARBHA010000013">
    <property type="protein sequence ID" value="KAJ9683959.1"/>
    <property type="molecule type" value="Genomic_DNA"/>
</dbReference>
<keyword evidence="6" id="KW-1185">Reference proteome</keyword>